<dbReference type="WBParaSite" id="PEQ_0000355001-mRNA-1">
    <property type="protein sequence ID" value="PEQ_0000355001-mRNA-1"/>
    <property type="gene ID" value="PEQ_0000355001"/>
</dbReference>
<protein>
    <submittedName>
        <fullName evidence="2">Uncharacterized protein</fullName>
    </submittedName>
</protein>
<proteinExistence type="predicted"/>
<accession>A0A914RNS8</accession>
<evidence type="ECO:0000313" key="2">
    <source>
        <dbReference type="WBParaSite" id="PEQ_0000355001-mRNA-1"/>
    </source>
</evidence>
<sequence>MHFALNIFRYLSDVIQLSSTSIFKSRKYFARPFDYWALDADSLTSGQLITTSLLGILRLWKMCQLMNWKTVEAVTALR</sequence>
<dbReference type="AlphaFoldDB" id="A0A914RNS8"/>
<keyword evidence="1" id="KW-1185">Reference proteome</keyword>
<name>A0A914RNS8_PAREQ</name>
<reference evidence="2" key="1">
    <citation type="submission" date="2022-11" db="UniProtKB">
        <authorList>
            <consortium name="WormBaseParasite"/>
        </authorList>
    </citation>
    <scope>IDENTIFICATION</scope>
</reference>
<dbReference type="Proteomes" id="UP000887564">
    <property type="component" value="Unplaced"/>
</dbReference>
<evidence type="ECO:0000313" key="1">
    <source>
        <dbReference type="Proteomes" id="UP000887564"/>
    </source>
</evidence>
<organism evidence="1 2">
    <name type="scientific">Parascaris equorum</name>
    <name type="common">Equine roundworm</name>
    <dbReference type="NCBI Taxonomy" id="6256"/>
    <lineage>
        <taxon>Eukaryota</taxon>
        <taxon>Metazoa</taxon>
        <taxon>Ecdysozoa</taxon>
        <taxon>Nematoda</taxon>
        <taxon>Chromadorea</taxon>
        <taxon>Rhabditida</taxon>
        <taxon>Spirurina</taxon>
        <taxon>Ascaridomorpha</taxon>
        <taxon>Ascaridoidea</taxon>
        <taxon>Ascarididae</taxon>
        <taxon>Parascaris</taxon>
    </lineage>
</organism>